<evidence type="ECO:0000256" key="2">
    <source>
        <dbReference type="ARBA" id="ARBA00022692"/>
    </source>
</evidence>
<evidence type="ECO:0000256" key="5">
    <source>
        <dbReference type="SAM" id="Phobius"/>
    </source>
</evidence>
<feature type="transmembrane region" description="Helical" evidence="5">
    <location>
        <begin position="278"/>
        <end position="302"/>
    </location>
</feature>
<dbReference type="GO" id="GO:0005886">
    <property type="term" value="C:plasma membrane"/>
    <property type="evidence" value="ECO:0007669"/>
    <property type="project" value="TreeGrafter"/>
</dbReference>
<evidence type="ECO:0000313" key="6">
    <source>
        <dbReference type="EMBL" id="ANN77517.1"/>
    </source>
</evidence>
<dbReference type="OrthoDB" id="309023at2"/>
<accession>A0A193GBX7</accession>
<name>A0A193GBX7_9BORD</name>
<dbReference type="AlphaFoldDB" id="A0A193GBX7"/>
<feature type="transmembrane region" description="Helical" evidence="5">
    <location>
        <begin position="135"/>
        <end position="156"/>
    </location>
</feature>
<dbReference type="PANTHER" id="PTHR37955">
    <property type="entry name" value="TELLURITE RESISTANCE PROTEIN TEHA"/>
    <property type="match status" value="1"/>
</dbReference>
<dbReference type="InterPro" id="IPR052951">
    <property type="entry name" value="Tellurite_res_ion_channel"/>
</dbReference>
<gene>
    <name evidence="6" type="ORF">BAU07_10735</name>
</gene>
<dbReference type="STRING" id="463014.BAU07_10735"/>
<dbReference type="Gene3D" id="1.50.10.150">
    <property type="entry name" value="Voltage-dependent anion channel"/>
    <property type="match status" value="1"/>
</dbReference>
<feature type="transmembrane region" description="Helical" evidence="5">
    <location>
        <begin position="220"/>
        <end position="241"/>
    </location>
</feature>
<keyword evidence="4 5" id="KW-0472">Membrane</keyword>
<keyword evidence="3 5" id="KW-1133">Transmembrane helix</keyword>
<dbReference type="GO" id="GO:0046583">
    <property type="term" value="F:monoatomic cation efflux transmembrane transporter activity"/>
    <property type="evidence" value="ECO:0007669"/>
    <property type="project" value="TreeGrafter"/>
</dbReference>
<dbReference type="Proteomes" id="UP000091926">
    <property type="component" value="Chromosome"/>
</dbReference>
<dbReference type="Pfam" id="PF03595">
    <property type="entry name" value="SLAC1"/>
    <property type="match status" value="1"/>
</dbReference>
<evidence type="ECO:0000313" key="7">
    <source>
        <dbReference type="Proteomes" id="UP000091926"/>
    </source>
</evidence>
<sequence length="325" mass="33921">MPAVPAGFFGIVLGLAGLGSTWRAAHQAWQLPAVVGESILLLAAIVWAVLAVLYTMKWLYARDAALAEAAHPVQCCFIGLAGVATMLIAAAAVPYSRPVAMGLFLLGSMFTLAFAVWRTGGLWHGDREPTSTTPVLYLPTVAGTFVAGTVAAALGYRDWGQMAFGAGLFSWLAIESVLLARMFNAPGMAKALRPTLGIQLAPPVVGAVTLLSVAPEGLPVFFVQAMLGYGLLQCLILLRLLPWIMQEPFAPSYWAFTFGATALATAPIRLLVQGSDGPVTVLAPILFVFANVVVGLVAVATVHRAAQGRLFGPPAAAAPDKANAA</sequence>
<feature type="transmembrane region" description="Helical" evidence="5">
    <location>
        <begin position="39"/>
        <end position="60"/>
    </location>
</feature>
<evidence type="ECO:0000256" key="4">
    <source>
        <dbReference type="ARBA" id="ARBA00023136"/>
    </source>
</evidence>
<feature type="transmembrane region" description="Helical" evidence="5">
    <location>
        <begin position="162"/>
        <end position="183"/>
    </location>
</feature>
<organism evidence="6 7">
    <name type="scientific">Bordetella flabilis</name>
    <dbReference type="NCBI Taxonomy" id="463014"/>
    <lineage>
        <taxon>Bacteria</taxon>
        <taxon>Pseudomonadati</taxon>
        <taxon>Pseudomonadota</taxon>
        <taxon>Betaproteobacteria</taxon>
        <taxon>Burkholderiales</taxon>
        <taxon>Alcaligenaceae</taxon>
        <taxon>Bordetella</taxon>
    </lineage>
</organism>
<evidence type="ECO:0000256" key="1">
    <source>
        <dbReference type="ARBA" id="ARBA00004141"/>
    </source>
</evidence>
<protein>
    <submittedName>
        <fullName evidence="6">Dicarboxylate transporter/tellurite-resistance protein TehA</fullName>
    </submittedName>
</protein>
<dbReference type="InterPro" id="IPR038665">
    <property type="entry name" value="Voltage-dep_anion_channel_sf"/>
</dbReference>
<comment type="subcellular location">
    <subcellularLocation>
        <location evidence="1">Membrane</location>
        <topology evidence="1">Multi-pass membrane protein</topology>
    </subcellularLocation>
</comment>
<keyword evidence="7" id="KW-1185">Reference proteome</keyword>
<dbReference type="PANTHER" id="PTHR37955:SF1">
    <property type="entry name" value="DEP DOMAIN-CONTAINING PROTEIN"/>
    <property type="match status" value="1"/>
</dbReference>
<reference evidence="6 7" key="1">
    <citation type="submission" date="2016-06" db="EMBL/GenBank/DDBJ databases">
        <title>Complete genome sequences of Bordetella bronchialis and Bordetella flabilis.</title>
        <authorList>
            <person name="LiPuma J.J."/>
            <person name="Spilker T."/>
        </authorList>
    </citation>
    <scope>NUCLEOTIDE SEQUENCE [LARGE SCALE GENOMIC DNA]</scope>
    <source>
        <strain evidence="6 7">AU10664</strain>
    </source>
</reference>
<dbReference type="NCBIfam" id="NF008032">
    <property type="entry name" value="PRK10764.1"/>
    <property type="match status" value="1"/>
</dbReference>
<dbReference type="KEGG" id="bfz:BAU07_10735"/>
<feature type="transmembrane region" description="Helical" evidence="5">
    <location>
        <begin position="99"/>
        <end position="123"/>
    </location>
</feature>
<feature type="transmembrane region" description="Helical" evidence="5">
    <location>
        <begin position="72"/>
        <end position="93"/>
    </location>
</feature>
<evidence type="ECO:0000256" key="3">
    <source>
        <dbReference type="ARBA" id="ARBA00022989"/>
    </source>
</evidence>
<proteinExistence type="predicted"/>
<dbReference type="EMBL" id="CP016172">
    <property type="protein sequence ID" value="ANN77517.1"/>
    <property type="molecule type" value="Genomic_DNA"/>
</dbReference>
<dbReference type="InterPro" id="IPR004695">
    <property type="entry name" value="SLAC1/Mae1/Ssu1/TehA"/>
</dbReference>
<keyword evidence="2 5" id="KW-0812">Transmembrane</keyword>
<feature type="transmembrane region" description="Helical" evidence="5">
    <location>
        <begin position="253"/>
        <end position="272"/>
    </location>
</feature>